<sequence>MAHQKARYIRIPFGDGDPKRLGHRYQNVQPSFRARECLNEEMFASRKRRFPVDQSIFQTILVAGGDVRRLLT</sequence>
<dbReference type="EMBL" id="OC320839">
    <property type="protein sequence ID" value="CAD7408938.1"/>
    <property type="molecule type" value="Genomic_DNA"/>
</dbReference>
<proteinExistence type="predicted"/>
<gene>
    <name evidence="1" type="ORF">TCEB3V08_LOCUS9769</name>
</gene>
<dbReference type="AlphaFoldDB" id="A0A7R9H5S5"/>
<accession>A0A7R9H5S5</accession>
<organism evidence="1">
    <name type="scientific">Timema cristinae</name>
    <name type="common">Walking stick</name>
    <dbReference type="NCBI Taxonomy" id="61476"/>
    <lineage>
        <taxon>Eukaryota</taxon>
        <taxon>Metazoa</taxon>
        <taxon>Ecdysozoa</taxon>
        <taxon>Arthropoda</taxon>
        <taxon>Hexapoda</taxon>
        <taxon>Insecta</taxon>
        <taxon>Pterygota</taxon>
        <taxon>Neoptera</taxon>
        <taxon>Polyneoptera</taxon>
        <taxon>Phasmatodea</taxon>
        <taxon>Timematodea</taxon>
        <taxon>Timematoidea</taxon>
        <taxon>Timematidae</taxon>
        <taxon>Timema</taxon>
    </lineage>
</organism>
<reference evidence="1" key="1">
    <citation type="submission" date="2020-11" db="EMBL/GenBank/DDBJ databases">
        <authorList>
            <person name="Tran Van P."/>
        </authorList>
    </citation>
    <scope>NUCLEOTIDE SEQUENCE</scope>
</reference>
<name>A0A7R9H5S5_TIMCR</name>
<evidence type="ECO:0000313" key="1">
    <source>
        <dbReference type="EMBL" id="CAD7408938.1"/>
    </source>
</evidence>
<protein>
    <submittedName>
        <fullName evidence="1">Uncharacterized protein</fullName>
    </submittedName>
</protein>